<dbReference type="EMBL" id="JBFRCH010000003">
    <property type="protein sequence ID" value="MEX3931633.1"/>
    <property type="molecule type" value="Genomic_DNA"/>
</dbReference>
<name>A0ACC6TW92_9BURK</name>
<protein>
    <submittedName>
        <fullName evidence="1">Flagellar biosynthesis protein FlhA</fullName>
    </submittedName>
</protein>
<evidence type="ECO:0000313" key="1">
    <source>
        <dbReference type="EMBL" id="MEX3931633.1"/>
    </source>
</evidence>
<organism evidence="1 2">
    <name type="scientific">Paraburkholderia phymatum</name>
    <dbReference type="NCBI Taxonomy" id="148447"/>
    <lineage>
        <taxon>Bacteria</taxon>
        <taxon>Pseudomonadati</taxon>
        <taxon>Pseudomonadota</taxon>
        <taxon>Betaproteobacteria</taxon>
        <taxon>Burkholderiales</taxon>
        <taxon>Burkholderiaceae</taxon>
        <taxon>Paraburkholderia</taxon>
    </lineage>
</organism>
<keyword evidence="1" id="KW-0282">Flagellum</keyword>
<comment type="caution">
    <text evidence="1">The sequence shown here is derived from an EMBL/GenBank/DDBJ whole genome shotgun (WGS) entry which is preliminary data.</text>
</comment>
<reference evidence="1" key="1">
    <citation type="submission" date="2024-07" db="EMBL/GenBank/DDBJ databases">
        <title>A survey of Mimosa microsymbionts across Brazilian biomes reveals a high diversity of Paraburkholderia nodulating endemic species, but also that Cupriavidus is common as a symbiont of widespread species.</title>
        <authorList>
            <person name="Rouws L."/>
            <person name="Barauna A."/>
            <person name="Beukes C."/>
            <person name="Rouws J.R.C."/>
            <person name="De Faria S.M."/>
            <person name="Gross E."/>
            <person name="Bueno Dos Reis Junior F."/>
            <person name="Simon M.F."/>
            <person name="Maluk M."/>
            <person name="Odee D.W."/>
            <person name="Kenicer G."/>
            <person name="Young J.P.W."/>
            <person name="Reis V.M."/>
            <person name="Zilli J."/>
            <person name="James E.K."/>
        </authorList>
    </citation>
    <scope>NUCLEOTIDE SEQUENCE</scope>
    <source>
        <strain evidence="1">EG181B</strain>
    </source>
</reference>
<keyword evidence="1" id="KW-0969">Cilium</keyword>
<gene>
    <name evidence="1" type="ORF">AB4Y32_07400</name>
</gene>
<keyword evidence="2" id="KW-1185">Reference proteome</keyword>
<keyword evidence="1" id="KW-0966">Cell projection</keyword>
<sequence>MMKNSKLGSIDVPGLIARHADLAAGGGLLCVLMLLILPIPAFILDLFICVSFTASFVMLTATIYAARPVELSSFPSLLLVTTLLRLALAIASTKMILLNAHAGQIIGAFGEIVVGGNVAVGIVVFVVLSAIQFIVVAKGADRVAEVSARFTLDGIPGRQMSIDADLRSGLIAPSEAGRLRGALERETYFYGSLDGAMKFVKGDAIAGLVVALVNIAGGLAVGIAQRGMSFSDALHTYTILTVGDGLVSQIPSLIVSISAGLLVTRVSSGGGGGNLGGDIFRQLSLHPKALAMAGAACLALAAIPGFPHVQFVLAAAALIGMAVAMMRERAATDRSARPKMPAMTRDGGTYVQRLLDDVELGTSSLLRVRLGAAACEALRPDELNRRLAQLRRDLTVRLGVPFPGLGLLRDTRLEEHRYIVDIDDVPISGGSLVAGHVLVSGDAARVTIDGMPGYRPRAEKSVWVHPQSAAAIDDAQVTKSSADAALCDHLVEVCEQRAASFVGTQETRFLLNQINLEFRELVTQVQQAVTTVQLASVLRSLLEQRVPIRNLRGILEAIVRVPDGERSLDRMVREARIALAPQLVRSYADLNNWEVNAAVLEPSWEAHLEAQITDDPNGEPQCAFDADQLESVQRVFAAQNNTARVVMTTARLRPHLAHVLRTLGIRAEVLAMEEIPRDTYRVRVIATLAPARSS</sequence>
<dbReference type="Proteomes" id="UP001558850">
    <property type="component" value="Unassembled WGS sequence"/>
</dbReference>
<accession>A0ACC6TW92</accession>
<proteinExistence type="predicted"/>
<evidence type="ECO:0000313" key="2">
    <source>
        <dbReference type="Proteomes" id="UP001558850"/>
    </source>
</evidence>